<keyword evidence="2" id="KW-0808">Transferase</keyword>
<dbReference type="PANTHER" id="PTHR43511">
    <property type="match status" value="1"/>
</dbReference>
<proteinExistence type="inferred from homology"/>
<reference evidence="6 7" key="1">
    <citation type="submission" date="2020-08" db="EMBL/GenBank/DDBJ databases">
        <title>Genomic Encyclopedia of Type Strains, Phase IV (KMG-IV): sequencing the most valuable type-strain genomes for metagenomic binning, comparative biology and taxonomic classification.</title>
        <authorList>
            <person name="Goeker M."/>
        </authorList>
    </citation>
    <scope>NUCLEOTIDE SEQUENCE [LARGE SCALE GENOMIC DNA]</scope>
    <source>
        <strain evidence="6 7">DSM 12252</strain>
    </source>
</reference>
<dbReference type="RefSeq" id="WP_184341484.1">
    <property type="nucleotide sequence ID" value="NZ_JACHIG010000008.1"/>
</dbReference>
<dbReference type="Pfam" id="PF01704">
    <property type="entry name" value="UDPGP"/>
    <property type="match status" value="1"/>
</dbReference>
<dbReference type="InterPro" id="IPR002618">
    <property type="entry name" value="UDPGP_fam"/>
</dbReference>
<evidence type="ECO:0000256" key="5">
    <source>
        <dbReference type="PIRSR" id="PIRSR000806-2"/>
    </source>
</evidence>
<feature type="binding site" evidence="5">
    <location>
        <position position="226"/>
    </location>
    <ligand>
        <name>UTP</name>
        <dbReference type="ChEBI" id="CHEBI:46398"/>
    </ligand>
</feature>
<dbReference type="InterPro" id="IPR029044">
    <property type="entry name" value="Nucleotide-diphossugar_trans"/>
</dbReference>
<dbReference type="GO" id="GO:0003983">
    <property type="term" value="F:UTP:glucose-1-phosphate uridylyltransferase activity"/>
    <property type="evidence" value="ECO:0007669"/>
    <property type="project" value="InterPro"/>
</dbReference>
<comment type="caution">
    <text evidence="6">The sequence shown here is derived from an EMBL/GenBank/DDBJ whole genome shotgun (WGS) entry which is preliminary data.</text>
</comment>
<dbReference type="AlphaFoldDB" id="A0A7W8DLP9"/>
<gene>
    <name evidence="6" type="ORF">HNQ65_003647</name>
</gene>
<protein>
    <submittedName>
        <fullName evidence="6">UDP-N-acetylglucosamine pyrophosphorylase</fullName>
    </submittedName>
</protein>
<dbReference type="InterPro" id="IPR016267">
    <property type="entry name" value="UDPGP_trans"/>
</dbReference>
<keyword evidence="7" id="KW-1185">Reference proteome</keyword>
<feature type="binding site" evidence="4">
    <location>
        <position position="196"/>
    </location>
    <ligand>
        <name>substrate</name>
    </ligand>
</feature>
<organism evidence="6 7">
    <name type="scientific">Prosthecobacter vanneervenii</name>
    <dbReference type="NCBI Taxonomy" id="48466"/>
    <lineage>
        <taxon>Bacteria</taxon>
        <taxon>Pseudomonadati</taxon>
        <taxon>Verrucomicrobiota</taxon>
        <taxon>Verrucomicrobiia</taxon>
        <taxon>Verrucomicrobiales</taxon>
        <taxon>Verrucomicrobiaceae</taxon>
        <taxon>Prosthecobacter</taxon>
    </lineage>
</organism>
<dbReference type="SUPFAM" id="SSF53448">
    <property type="entry name" value="Nucleotide-diphospho-sugar transferases"/>
    <property type="match status" value="1"/>
</dbReference>
<feature type="binding site" evidence="5">
    <location>
        <position position="167"/>
    </location>
    <ligand>
        <name>UTP</name>
        <dbReference type="ChEBI" id="CHEBI:46398"/>
    </ligand>
</feature>
<dbReference type="GO" id="GO:0006011">
    <property type="term" value="P:UDP-alpha-D-glucose metabolic process"/>
    <property type="evidence" value="ECO:0007669"/>
    <property type="project" value="InterPro"/>
</dbReference>
<evidence type="ECO:0000256" key="4">
    <source>
        <dbReference type="PIRSR" id="PIRSR000806-1"/>
    </source>
</evidence>
<keyword evidence="3" id="KW-0548">Nucleotidyltransferase</keyword>
<dbReference type="Proteomes" id="UP000590740">
    <property type="component" value="Unassembled WGS sequence"/>
</dbReference>
<evidence type="ECO:0000256" key="1">
    <source>
        <dbReference type="ARBA" id="ARBA00010401"/>
    </source>
</evidence>
<accession>A0A7W8DLP9</accession>
<evidence type="ECO:0000313" key="7">
    <source>
        <dbReference type="Proteomes" id="UP000590740"/>
    </source>
</evidence>
<feature type="binding site" evidence="5">
    <location>
        <position position="101"/>
    </location>
    <ligand>
        <name>UTP</name>
        <dbReference type="ChEBI" id="CHEBI:46398"/>
    </ligand>
</feature>
<evidence type="ECO:0000313" key="6">
    <source>
        <dbReference type="EMBL" id="MBB5034056.1"/>
    </source>
</evidence>
<evidence type="ECO:0000256" key="2">
    <source>
        <dbReference type="ARBA" id="ARBA00022679"/>
    </source>
</evidence>
<dbReference type="PIRSF" id="PIRSF000806">
    <property type="entry name" value="UDPGP"/>
    <property type="match status" value="1"/>
</dbReference>
<comment type="similarity">
    <text evidence="1">Belongs to the UDPGP type 1 family.</text>
</comment>
<dbReference type="Gene3D" id="2.160.10.10">
    <property type="entry name" value="Hexapeptide repeat proteins"/>
    <property type="match status" value="1"/>
</dbReference>
<feature type="binding site" evidence="5">
    <location>
        <position position="373"/>
    </location>
    <ligand>
        <name>UTP</name>
        <dbReference type="ChEBI" id="CHEBI:46398"/>
    </ligand>
</feature>
<evidence type="ECO:0000256" key="3">
    <source>
        <dbReference type="ARBA" id="ARBA00022695"/>
    </source>
</evidence>
<dbReference type="Gene3D" id="3.90.550.10">
    <property type="entry name" value="Spore Coat Polysaccharide Biosynthesis Protein SpsA, Chain A"/>
    <property type="match status" value="1"/>
</dbReference>
<dbReference type="EMBL" id="JACHIG010000008">
    <property type="protein sequence ID" value="MBB5034056.1"/>
    <property type="molecule type" value="Genomic_DNA"/>
</dbReference>
<feature type="binding site" evidence="5">
    <location>
        <position position="195"/>
    </location>
    <ligand>
        <name>UTP</name>
        <dbReference type="ChEBI" id="CHEBI:46398"/>
    </ligand>
</feature>
<name>A0A7W8DLP9_9BACT</name>
<sequence>MSHSNLTPESLEAAFAPFREKMQAEGLSESAIRAFRGSYAALLAGETGMIPETTIKPAQELPRADDLKAPSAERAAELLKQTVLIKLNGGLGTGMGLEKAKSLLPVRGEDTFLDLIARQILLLRSKTGGEVPMFMLMNSFSTSADTAAHLAKRFPQLGGTETWELMQNKVPKVLASSLEPATWPASPDAEWCPPGHGDIYACLAGSGWLERLLSSGVRYAFVSNSDNLGATLDPAILAWFADSGMPFAMEVTRRTESDKKGGHLAVRLSDGRYLLRESAQCPKSDEHLFQNIDEHRYFNTNNLWIDLQALKAALEANDGLIPLPPIMNKKTVDPRDGSSPAVVQLETAMGAAIECFEGAGAIEVSRVRFAPVKTTSDLLAVRSDAYELTEDFCLRLHPSRNGQPPHLHLDQKLCKLVDGLEQNFPNTPSLLHCRSLLVHGPVECGADVVFKGDVVIHNHTQAAVKLHAGVHEGPISVGG</sequence>